<evidence type="ECO:0000256" key="1">
    <source>
        <dbReference type="ARBA" id="ARBA00004141"/>
    </source>
</evidence>
<gene>
    <name evidence="8 10" type="primary">psaL</name>
</gene>
<evidence type="ECO:0000259" key="9">
    <source>
        <dbReference type="Pfam" id="PF02605"/>
    </source>
</evidence>
<evidence type="ECO:0000256" key="2">
    <source>
        <dbReference type="ARBA" id="ARBA00008820"/>
    </source>
</evidence>
<dbReference type="GO" id="GO:0009538">
    <property type="term" value="C:photosystem I reaction center"/>
    <property type="evidence" value="ECO:0007669"/>
    <property type="project" value="InterPro"/>
</dbReference>
<keyword evidence="6 8" id="KW-1133">Transmembrane helix</keyword>
<dbReference type="PANTHER" id="PTHR34803:SF2">
    <property type="entry name" value="PHOTOSYSTEM I REACTION CENTER SUBUNIT XI, CHLOROPLASTIC"/>
    <property type="match status" value="1"/>
</dbReference>
<dbReference type="SMR" id="A0A3S6R2V1"/>
<keyword evidence="10" id="KW-0150">Chloroplast</keyword>
<keyword evidence="10" id="KW-0934">Plastid</keyword>
<comment type="similarity">
    <text evidence="2 8">Belongs to the PsaL family.</text>
</comment>
<name>A0A3S6R2V1_9EUKA</name>
<evidence type="ECO:0000256" key="3">
    <source>
        <dbReference type="ARBA" id="ARBA00022531"/>
    </source>
</evidence>
<keyword evidence="8" id="KW-0793">Thylakoid</keyword>
<dbReference type="InterPro" id="IPR022980">
    <property type="entry name" value="PSI_suXI"/>
</dbReference>
<feature type="transmembrane region" description="Helical" evidence="8">
    <location>
        <begin position="50"/>
        <end position="68"/>
    </location>
</feature>
<dbReference type="AlphaFoldDB" id="A0A3S6R2V1"/>
<dbReference type="GO" id="GO:0009535">
    <property type="term" value="C:chloroplast thylakoid membrane"/>
    <property type="evidence" value="ECO:0007669"/>
    <property type="project" value="UniProtKB-SubCell"/>
</dbReference>
<dbReference type="InterPro" id="IPR036592">
    <property type="entry name" value="PSI_PsaL_sf"/>
</dbReference>
<evidence type="ECO:0000256" key="7">
    <source>
        <dbReference type="ARBA" id="ARBA00023136"/>
    </source>
</evidence>
<dbReference type="HAMAP" id="MF_00447">
    <property type="entry name" value="PSI_PsaL"/>
    <property type="match status" value="1"/>
</dbReference>
<keyword evidence="4 8" id="KW-0812">Transmembrane</keyword>
<evidence type="ECO:0000256" key="4">
    <source>
        <dbReference type="ARBA" id="ARBA00022692"/>
    </source>
</evidence>
<protein>
    <recommendedName>
        <fullName evidence="8">Photosystem I reaction center subunit XI</fullName>
    </recommendedName>
    <alternativeName>
        <fullName evidence="8">PSI subunit V</fullName>
    </alternativeName>
    <alternativeName>
        <fullName evidence="8">PSI-L</fullName>
    </alternativeName>
</protein>
<evidence type="ECO:0000313" key="10">
    <source>
        <dbReference type="EMBL" id="AUM82465.1"/>
    </source>
</evidence>
<comment type="subcellular location">
    <subcellularLocation>
        <location evidence="1">Membrane</location>
        <topology evidence="1">Multi-pass membrane protein</topology>
    </subcellularLocation>
    <subcellularLocation>
        <location evidence="8">Plastid</location>
        <location evidence="8">Chloroplast thylakoid membrane</location>
        <topology evidence="8">Multi-pass membrane protein</topology>
    </subcellularLocation>
</comment>
<dbReference type="Pfam" id="PF02605">
    <property type="entry name" value="PsaL"/>
    <property type="match status" value="1"/>
</dbReference>
<feature type="transmembrane region" description="Helical" evidence="8">
    <location>
        <begin position="75"/>
        <end position="99"/>
    </location>
</feature>
<reference evidence="10" key="1">
    <citation type="journal article" date="2019" name="Mitochondrial DNA Part B Resour">
        <title>The chloroplast genome of the marine microalga Tisochrysis lutea.</title>
        <authorList>
            <person name="Mendez-Leyva A.B."/>
            <person name="Guo J."/>
            <person name="Mudd E.A."/>
            <person name="Wong J."/>
            <person name="Schwartz J.-M."/>
            <person name="Day A."/>
        </authorList>
    </citation>
    <scope>NUCLEOTIDE SEQUENCE</scope>
</reference>
<keyword evidence="5 8" id="KW-0603">Photosystem I</keyword>
<dbReference type="GO" id="GO:0015979">
    <property type="term" value="P:photosynthesis"/>
    <property type="evidence" value="ECO:0007669"/>
    <property type="project" value="UniProtKB-UniRule"/>
</dbReference>
<accession>A0A3S6R2V1</accession>
<feature type="domain" description="Photosystem I PsaL reaction centre subunit XI" evidence="9">
    <location>
        <begin position="5"/>
        <end position="142"/>
    </location>
</feature>
<dbReference type="SUPFAM" id="SSF81568">
    <property type="entry name" value="Photosystem I reaction center subunit XI, PsaL"/>
    <property type="match status" value="1"/>
</dbReference>
<feature type="transmembrane region" description="Helical" evidence="8">
    <location>
        <begin position="119"/>
        <end position="138"/>
    </location>
</feature>
<dbReference type="GeneID" id="38947016"/>
<sequence>MSEFVKPFNNDPFVGNLSTPVTTSTATKLYLGNLPIYRKGLSPLMRGLEVGMAHGYFLIGPFYILGPLRNSPNALLVGLFSAYGLIIILTLALTIYGLASFQDNSTGSNLESSKGWRSFTSGFTVGALGGASVAYVLLNNVSFFA</sequence>
<dbReference type="RefSeq" id="YP_009550157.1">
    <property type="nucleotide sequence ID" value="NC_040291.1"/>
</dbReference>
<proteinExistence type="inferred from homology"/>
<evidence type="ECO:0000256" key="5">
    <source>
        <dbReference type="ARBA" id="ARBA00022836"/>
    </source>
</evidence>
<dbReference type="InterPro" id="IPR003757">
    <property type="entry name" value="PSI_PsaL"/>
</dbReference>
<dbReference type="PANTHER" id="PTHR34803">
    <property type="entry name" value="PHOTOSYSTEM I REACTION CENTER SUBUNIT XI, CHLOROPLASTIC"/>
    <property type="match status" value="1"/>
</dbReference>
<dbReference type="EMBL" id="MF795089">
    <property type="protein sequence ID" value="AUM82465.1"/>
    <property type="molecule type" value="Genomic_DNA"/>
</dbReference>
<dbReference type="Gene3D" id="1.20.1240.10">
    <property type="entry name" value="Photosystem I PsaL, reaction centre subunit XI"/>
    <property type="match status" value="1"/>
</dbReference>
<evidence type="ECO:0000256" key="8">
    <source>
        <dbReference type="HAMAP-Rule" id="MF_00447"/>
    </source>
</evidence>
<evidence type="ECO:0000256" key="6">
    <source>
        <dbReference type="ARBA" id="ARBA00022989"/>
    </source>
</evidence>
<geneLocation type="chloroplast" evidence="10"/>
<organism evidence="10">
    <name type="scientific">Tisochrysis lutea</name>
    <dbReference type="NCBI Taxonomy" id="1321669"/>
    <lineage>
        <taxon>Eukaryota</taxon>
        <taxon>Haptista</taxon>
        <taxon>Haptophyta</taxon>
        <taxon>Prymnesiophyceae</taxon>
        <taxon>Isochrysidales</taxon>
        <taxon>Isochrysidaceae</taxon>
        <taxon>Tisochrysis</taxon>
    </lineage>
</organism>
<keyword evidence="3 8" id="KW-0602">Photosynthesis</keyword>
<keyword evidence="7 8" id="KW-0472">Membrane</keyword>